<evidence type="ECO:0000313" key="3">
    <source>
        <dbReference type="Proteomes" id="UP001165679"/>
    </source>
</evidence>
<keyword evidence="2" id="KW-0067">ATP-binding</keyword>
<keyword evidence="2" id="KW-0378">Hydrolase</keyword>
<gene>
    <name evidence="2" type="ORF">OL599_25345</name>
</gene>
<dbReference type="GO" id="GO:0004386">
    <property type="term" value="F:helicase activity"/>
    <property type="evidence" value="ECO:0007669"/>
    <property type="project" value="UniProtKB-KW"/>
</dbReference>
<keyword evidence="3" id="KW-1185">Reference proteome</keyword>
<feature type="region of interest" description="Disordered" evidence="1">
    <location>
        <begin position="1"/>
        <end position="34"/>
    </location>
</feature>
<name>A0AA41YWP8_9PROT</name>
<dbReference type="Proteomes" id="UP001165679">
    <property type="component" value="Unassembled WGS sequence"/>
</dbReference>
<accession>A0AA41YWP8</accession>
<dbReference type="RefSeq" id="WP_264716859.1">
    <property type="nucleotide sequence ID" value="NZ_JAPDNT010000059.1"/>
</dbReference>
<dbReference type="EMBL" id="JAPDNT010000059">
    <property type="protein sequence ID" value="MCW3477878.1"/>
    <property type="molecule type" value="Genomic_DNA"/>
</dbReference>
<evidence type="ECO:0000256" key="1">
    <source>
        <dbReference type="SAM" id="MobiDB-lite"/>
    </source>
</evidence>
<sequence length="423" mass="44950">DTSGLRMRLAHTEAESRAATPPPPPPPEPPLAAVPAALPDPATIPPREWLYGTRLIRRFVSVLAAPGGVGKSALALAQAVAVASGRPILNERVHHSVPVWVMNLEDPQEEQDRRVAALMQLHAVPRDALAGRLFLHSGRSRRLTMAALDETQAIVHPDAAAVAAACRARGIGLVVVDPFVKSHRLDENSNAQMDAAATAWAEIAEATGAAILLVHHVRKGASADVDAARGAKSLTDAARSAALLAPMTAEEAEHLSVPAAERWRYVRLDDAKANLAPRADNARWFRLETVSLGNATEAYPSGDAVAAIAAWKPPSPLRGMTAADCNRALDLIAAGPGEGVAYSAHRTGRASQDGKGERWAGRVLVRQFGLDDNEAARVIAAWLKSGLLAEAPYHDGKQRKTRLGVRVIDARRPTGSNHDRSNA</sequence>
<evidence type="ECO:0000313" key="2">
    <source>
        <dbReference type="EMBL" id="MCW3477878.1"/>
    </source>
</evidence>
<organism evidence="2 3">
    <name type="scientific">Limobrevibacterium gyesilva</name>
    <dbReference type="NCBI Taxonomy" id="2991712"/>
    <lineage>
        <taxon>Bacteria</taxon>
        <taxon>Pseudomonadati</taxon>
        <taxon>Pseudomonadota</taxon>
        <taxon>Alphaproteobacteria</taxon>
        <taxon>Acetobacterales</taxon>
        <taxon>Acetobacteraceae</taxon>
        <taxon>Limobrevibacterium</taxon>
    </lineage>
</organism>
<dbReference type="SUPFAM" id="SSF52540">
    <property type="entry name" value="P-loop containing nucleoside triphosphate hydrolases"/>
    <property type="match status" value="1"/>
</dbReference>
<dbReference type="AlphaFoldDB" id="A0AA41YWP8"/>
<keyword evidence="2" id="KW-0547">Nucleotide-binding</keyword>
<dbReference type="Gene3D" id="3.40.50.300">
    <property type="entry name" value="P-loop containing nucleotide triphosphate hydrolases"/>
    <property type="match status" value="1"/>
</dbReference>
<proteinExistence type="predicted"/>
<reference evidence="2" key="1">
    <citation type="submission" date="2022-09" db="EMBL/GenBank/DDBJ databases">
        <title>Rhodovastum sp. nov. RN2-1 isolated from soil in Seongnam, South Korea.</title>
        <authorList>
            <person name="Le N.T."/>
        </authorList>
    </citation>
    <scope>NUCLEOTIDE SEQUENCE</scope>
    <source>
        <strain evidence="2">RN2-1</strain>
    </source>
</reference>
<feature type="non-terminal residue" evidence="2">
    <location>
        <position position="1"/>
    </location>
</feature>
<dbReference type="InterPro" id="IPR027417">
    <property type="entry name" value="P-loop_NTPase"/>
</dbReference>
<keyword evidence="2" id="KW-0347">Helicase</keyword>
<protein>
    <submittedName>
        <fullName evidence="2">Helicase RepA family protein</fullName>
    </submittedName>
</protein>
<reference evidence="2" key="2">
    <citation type="submission" date="2022-10" db="EMBL/GenBank/DDBJ databases">
        <authorList>
            <person name="Trinh H.N."/>
        </authorList>
    </citation>
    <scope>NUCLEOTIDE SEQUENCE</scope>
    <source>
        <strain evidence="2">RN2-1</strain>
    </source>
</reference>
<dbReference type="Pfam" id="PF13481">
    <property type="entry name" value="AAA_25"/>
    <property type="match status" value="1"/>
</dbReference>
<comment type="caution">
    <text evidence="2">The sequence shown here is derived from an EMBL/GenBank/DDBJ whole genome shotgun (WGS) entry which is preliminary data.</text>
</comment>
<feature type="compositionally biased region" description="Pro residues" evidence="1">
    <location>
        <begin position="20"/>
        <end position="32"/>
    </location>
</feature>